<dbReference type="PANTHER" id="PTHR10953">
    <property type="entry name" value="UBIQUITIN-ACTIVATING ENZYME E1"/>
    <property type="match status" value="1"/>
</dbReference>
<keyword evidence="2" id="KW-0548">Nucleotidyltransferase</keyword>
<name>A0ABY5ATV2_9CYAN</name>
<dbReference type="InterPro" id="IPR000594">
    <property type="entry name" value="ThiF_NAD_FAD-bd"/>
</dbReference>
<reference evidence="2" key="1">
    <citation type="submission" date="2022-06" db="EMBL/GenBank/DDBJ databases">
        <title>Genome sequence of Phormidium yuhuli AB48 isolated from an industrial photobioreactor environment.</title>
        <authorList>
            <person name="Qiu Y."/>
            <person name="Noonan A.J.C."/>
            <person name="Dofher K."/>
            <person name="Koch M."/>
            <person name="Kieft B."/>
            <person name="Lin X."/>
            <person name="Ziels R.M."/>
            <person name="Hallam S.J."/>
        </authorList>
    </citation>
    <scope>NUCLEOTIDE SEQUENCE</scope>
    <source>
        <strain evidence="2">AB48</strain>
    </source>
</reference>
<evidence type="ECO:0000313" key="3">
    <source>
        <dbReference type="Proteomes" id="UP001056708"/>
    </source>
</evidence>
<dbReference type="RefSeq" id="WP_252664607.1">
    <property type="nucleotide sequence ID" value="NZ_CP098611.1"/>
</dbReference>
<gene>
    <name evidence="2" type="ORF">NEA10_06950</name>
</gene>
<evidence type="ECO:0000259" key="1">
    <source>
        <dbReference type="Pfam" id="PF00899"/>
    </source>
</evidence>
<accession>A0ABY5ATV2</accession>
<dbReference type="InterPro" id="IPR045886">
    <property type="entry name" value="ThiF/MoeB/HesA"/>
</dbReference>
<dbReference type="Pfam" id="PF00899">
    <property type="entry name" value="ThiF"/>
    <property type="match status" value="1"/>
</dbReference>
<sequence length="415" mass="46841">MNDKKNFLVNEIIEIDDNPFDRQERIRGWDQQKLRNSRVLVFGAGAIGNETLKNLALLGVGHIYIVDFDTISTSNLSRTILFRRGDKGRYKAKIAAQRTKNLALEDSAKVSWFHGDAVWDLGTGIFRHVDLVLGCLDNVETRFAINKKCYLVKTPWIDAGIYELGGHVSVFTPPQVPCYQCGATEQQLKAARKRYSCDDFKRTVISEGKMPTVQITSSLVSAIQVQEAVKLLTKQPVKSGKKIYFQGRTNDFDIISLVENKNCTGHDSYPEIISLPLKNSVTLKTFLEVVSENHFSGCNATLDFRGDRTFIKSVSCKSCGVDIKLNKPSFRIFDTETICEVCRSNNVKFNQDLSDKPSTRSTVPTFSLAKTEKHILEMTLWDIGIPYRHILAVCDDAGNYKYYELSMDDPFSEVI</sequence>
<feature type="domain" description="THIF-type NAD/FAD binding fold" evidence="1">
    <location>
        <begin position="27"/>
        <end position="263"/>
    </location>
</feature>
<dbReference type="Gene3D" id="3.40.50.720">
    <property type="entry name" value="NAD(P)-binding Rossmann-like Domain"/>
    <property type="match status" value="1"/>
</dbReference>
<dbReference type="SUPFAM" id="SSF69572">
    <property type="entry name" value="Activating enzymes of the ubiquitin-like proteins"/>
    <property type="match status" value="1"/>
</dbReference>
<proteinExistence type="predicted"/>
<protein>
    <submittedName>
        <fullName evidence="2">ThiF family adenylyltransferase</fullName>
    </submittedName>
</protein>
<keyword evidence="3" id="KW-1185">Reference proteome</keyword>
<evidence type="ECO:0000313" key="2">
    <source>
        <dbReference type="EMBL" id="USR92450.1"/>
    </source>
</evidence>
<dbReference type="InterPro" id="IPR035985">
    <property type="entry name" value="Ubiquitin-activating_enz"/>
</dbReference>
<dbReference type="PANTHER" id="PTHR10953:SF102">
    <property type="entry name" value="ADENYLYLTRANSFERASE AND SULFURTRANSFERASE MOCS3"/>
    <property type="match status" value="1"/>
</dbReference>
<keyword evidence="2" id="KW-0808">Transferase</keyword>
<dbReference type="GO" id="GO:0016779">
    <property type="term" value="F:nucleotidyltransferase activity"/>
    <property type="evidence" value="ECO:0007669"/>
    <property type="project" value="UniProtKB-KW"/>
</dbReference>
<dbReference type="EMBL" id="CP098611">
    <property type="protein sequence ID" value="USR92450.1"/>
    <property type="molecule type" value="Genomic_DNA"/>
</dbReference>
<dbReference type="CDD" id="cd00757">
    <property type="entry name" value="ThiF_MoeB_HesA_family"/>
    <property type="match status" value="1"/>
</dbReference>
<dbReference type="Proteomes" id="UP001056708">
    <property type="component" value="Chromosome"/>
</dbReference>
<organism evidence="2 3">
    <name type="scientific">Phormidium yuhuli AB48</name>
    <dbReference type="NCBI Taxonomy" id="2940671"/>
    <lineage>
        <taxon>Bacteria</taxon>
        <taxon>Bacillati</taxon>
        <taxon>Cyanobacteriota</taxon>
        <taxon>Cyanophyceae</taxon>
        <taxon>Oscillatoriophycideae</taxon>
        <taxon>Oscillatoriales</taxon>
        <taxon>Oscillatoriaceae</taxon>
        <taxon>Phormidium</taxon>
        <taxon>Phormidium yuhuli</taxon>
    </lineage>
</organism>